<dbReference type="InterPro" id="IPR049945">
    <property type="entry name" value="AAA_22"/>
</dbReference>
<dbReference type="PRINTS" id="PR00038">
    <property type="entry name" value="HTHLUXR"/>
</dbReference>
<dbReference type="PROSITE" id="PS50043">
    <property type="entry name" value="HTH_LUXR_2"/>
    <property type="match status" value="1"/>
</dbReference>
<comment type="caution">
    <text evidence="2">The sequence shown here is derived from an EMBL/GenBank/DDBJ whole genome shotgun (WGS) entry which is preliminary data.</text>
</comment>
<dbReference type="Proteomes" id="UP000294947">
    <property type="component" value="Unassembled WGS sequence"/>
</dbReference>
<dbReference type="Pfam" id="PF00196">
    <property type="entry name" value="GerE"/>
    <property type="match status" value="1"/>
</dbReference>
<dbReference type="InterPro" id="IPR011990">
    <property type="entry name" value="TPR-like_helical_dom_sf"/>
</dbReference>
<dbReference type="InterPro" id="IPR036388">
    <property type="entry name" value="WH-like_DNA-bd_sf"/>
</dbReference>
<evidence type="ECO:0000313" key="2">
    <source>
        <dbReference type="EMBL" id="TDD41269.1"/>
    </source>
</evidence>
<dbReference type="PRINTS" id="PR00364">
    <property type="entry name" value="DISEASERSIST"/>
</dbReference>
<dbReference type="Gene3D" id="1.25.40.10">
    <property type="entry name" value="Tetratricopeptide repeat domain"/>
    <property type="match status" value="1"/>
</dbReference>
<dbReference type="GO" id="GO:0003677">
    <property type="term" value="F:DNA binding"/>
    <property type="evidence" value="ECO:0007669"/>
    <property type="project" value="InterPro"/>
</dbReference>
<evidence type="ECO:0000259" key="1">
    <source>
        <dbReference type="PROSITE" id="PS50043"/>
    </source>
</evidence>
<dbReference type="InterPro" id="IPR027417">
    <property type="entry name" value="P-loop_NTPase"/>
</dbReference>
<feature type="domain" description="HTH luxR-type" evidence="1">
    <location>
        <begin position="708"/>
        <end position="773"/>
    </location>
</feature>
<dbReference type="SMART" id="SM00421">
    <property type="entry name" value="HTH_LUXR"/>
    <property type="match status" value="1"/>
</dbReference>
<dbReference type="SUPFAM" id="SSF52540">
    <property type="entry name" value="P-loop containing nucleoside triphosphate hydrolases"/>
    <property type="match status" value="1"/>
</dbReference>
<evidence type="ECO:0000313" key="3">
    <source>
        <dbReference type="Proteomes" id="UP000294947"/>
    </source>
</evidence>
<reference evidence="2 3" key="1">
    <citation type="submission" date="2019-03" db="EMBL/GenBank/DDBJ databases">
        <title>Draft genome sequences of novel Actinobacteria.</title>
        <authorList>
            <person name="Sahin N."/>
            <person name="Ay H."/>
            <person name="Saygin H."/>
        </authorList>
    </citation>
    <scope>NUCLEOTIDE SEQUENCE [LARGE SCALE GENOMIC DNA]</scope>
    <source>
        <strain evidence="2 3">7K502</strain>
    </source>
</reference>
<dbReference type="Pfam" id="PF13401">
    <property type="entry name" value="AAA_22"/>
    <property type="match status" value="1"/>
</dbReference>
<dbReference type="RefSeq" id="WP_132492325.1">
    <property type="nucleotide sequence ID" value="NZ_SMKW01000060.1"/>
</dbReference>
<dbReference type="Gene3D" id="1.10.10.10">
    <property type="entry name" value="Winged helix-like DNA-binding domain superfamily/Winged helix DNA-binding domain"/>
    <property type="match status" value="1"/>
</dbReference>
<dbReference type="Gene3D" id="3.40.50.300">
    <property type="entry name" value="P-loop containing nucleotide triphosphate hydrolases"/>
    <property type="match status" value="1"/>
</dbReference>
<dbReference type="InterPro" id="IPR000792">
    <property type="entry name" value="Tscrpt_reg_LuxR_C"/>
</dbReference>
<gene>
    <name evidence="2" type="ORF">E1288_33180</name>
</gene>
<dbReference type="PROSITE" id="PS00622">
    <property type="entry name" value="HTH_LUXR_1"/>
    <property type="match status" value="1"/>
</dbReference>
<dbReference type="InterPro" id="IPR016032">
    <property type="entry name" value="Sig_transdc_resp-reg_C-effctor"/>
</dbReference>
<dbReference type="AlphaFoldDB" id="A0A4R4YBV5"/>
<dbReference type="GO" id="GO:0016887">
    <property type="term" value="F:ATP hydrolysis activity"/>
    <property type="evidence" value="ECO:0007669"/>
    <property type="project" value="InterPro"/>
</dbReference>
<dbReference type="Pfam" id="PF25872">
    <property type="entry name" value="HTH_77"/>
    <property type="match status" value="1"/>
</dbReference>
<dbReference type="PANTHER" id="PTHR47691:SF3">
    <property type="entry name" value="HTH-TYPE TRANSCRIPTIONAL REGULATOR RV0890C-RELATED"/>
    <property type="match status" value="1"/>
</dbReference>
<dbReference type="PANTHER" id="PTHR47691">
    <property type="entry name" value="REGULATOR-RELATED"/>
    <property type="match status" value="1"/>
</dbReference>
<organism evidence="2 3">
    <name type="scientific">Saccharopolyspora elongata</name>
    <dbReference type="NCBI Taxonomy" id="2530387"/>
    <lineage>
        <taxon>Bacteria</taxon>
        <taxon>Bacillati</taxon>
        <taxon>Actinomycetota</taxon>
        <taxon>Actinomycetes</taxon>
        <taxon>Pseudonocardiales</taxon>
        <taxon>Pseudonocardiaceae</taxon>
        <taxon>Saccharopolyspora</taxon>
    </lineage>
</organism>
<name>A0A4R4YBV5_9PSEU</name>
<protein>
    <submittedName>
        <fullName evidence="2">LuxR family transcriptional regulator</fullName>
    </submittedName>
</protein>
<keyword evidence="3" id="KW-1185">Reference proteome</keyword>
<dbReference type="CDD" id="cd06170">
    <property type="entry name" value="LuxR_C_like"/>
    <property type="match status" value="1"/>
</dbReference>
<dbReference type="EMBL" id="SMKW01000060">
    <property type="protein sequence ID" value="TDD41269.1"/>
    <property type="molecule type" value="Genomic_DNA"/>
</dbReference>
<sequence>MDDDSGRGCLVGAGGLTSFVGRRQEIAGVRRNLSASRLVTLTGPGGIGKTRLALVVADRVRRAFRDGIQVVQLASLGDAREVASAFTSALAVLDQSNRSATQQLVDHLGTQQVLLVVDNCEHVLTPTAELLAELLETAPGLRVLATSREPLGIAGELVTVIPPLSVPTAEQLHDAASVDHSEAVQLLVDRARSVAPDFAVTDANRLAVQQLCERLDGMPLAIELAAIRLRTLSVGQVVERLDRRFELLTGGSRVARPRQQTLRALIDWSHELCSDDERLLWARMSVFPGGCDLTAVEEVCGFGDFAAERVVDVLDRLVAKSIVIAEHIGERVRYRQLMTVREYGAERLDELGELPVLRRRMRDHYLRQARSMVERWCGPGQHEMLATMRRDHANLLAALEWSLTTPDERPAGGRLASFLRYHWIAGGSLSEGRRWLDRILDVLDGDTVERGSVLWVAAWATLLQGDREAAAVRLAELEHVAVVLDDQELAAHAANWRALYHLFSGSLPTAIGLYHRAVQGHRALGSTGAVLTAQFQLAMARNFQEPAGDALETCREVLAVSARHGERWNHAYALWISGLQHWRAGDMAAAKQAATAALEIQRDFTDGVCTALVLELMSWIAMSNQQADNAAMLGAAAGAVWHRLGTSIDAFGPHITADSLRLAQQVVETVGAERVAKVAQRLAHLTKAEAIELALEIDAAVKPTTATCVARSCPLTDRELEVARLIATGLSNRAIAENLVISPRTVDGHVERMLGKLGFASRTQVASWIASLDESDDEARAHRAPAP</sequence>
<dbReference type="SUPFAM" id="SSF46894">
    <property type="entry name" value="C-terminal effector domain of the bipartite response regulators"/>
    <property type="match status" value="1"/>
</dbReference>
<dbReference type="OrthoDB" id="9812579at2"/>
<dbReference type="InterPro" id="IPR058852">
    <property type="entry name" value="HTH_77"/>
</dbReference>
<proteinExistence type="predicted"/>
<accession>A0A4R4YBV5</accession>
<dbReference type="SUPFAM" id="SSF48452">
    <property type="entry name" value="TPR-like"/>
    <property type="match status" value="1"/>
</dbReference>
<dbReference type="GO" id="GO:0006355">
    <property type="term" value="P:regulation of DNA-templated transcription"/>
    <property type="evidence" value="ECO:0007669"/>
    <property type="project" value="InterPro"/>
</dbReference>